<gene>
    <name evidence="2" type="ORF">RBSH_00339</name>
</gene>
<organism evidence="2 3">
    <name type="scientific">Rhodopirellula baltica SH28</name>
    <dbReference type="NCBI Taxonomy" id="993517"/>
    <lineage>
        <taxon>Bacteria</taxon>
        <taxon>Pseudomonadati</taxon>
        <taxon>Planctomycetota</taxon>
        <taxon>Planctomycetia</taxon>
        <taxon>Pirellulales</taxon>
        <taxon>Pirellulaceae</taxon>
        <taxon>Rhodopirellula</taxon>
    </lineage>
</organism>
<comment type="caution">
    <text evidence="2">The sequence shown here is derived from an EMBL/GenBank/DDBJ whole genome shotgun (WGS) entry which is preliminary data.</text>
</comment>
<dbReference type="PATRIC" id="fig|993517.3.peg.370"/>
<feature type="transmembrane region" description="Helical" evidence="1">
    <location>
        <begin position="12"/>
        <end position="39"/>
    </location>
</feature>
<name>K5DC67_RHOBT</name>
<dbReference type="AlphaFoldDB" id="K5DC67"/>
<proteinExistence type="predicted"/>
<keyword evidence="1" id="KW-1133">Transmembrane helix</keyword>
<sequence>MLMRLEKLQFSIANLLGWAGVCAVLLALSRIDFFCFLIACPFSLGPMAAITVTPTRWSMVLGVVWSLCWLLMSLIPFWVLAAFLIMATVHFDNEDLGRRVLIVVTVTYFCLASAIGGCKGGLAARPDSIR</sequence>
<protein>
    <submittedName>
        <fullName evidence="2">Uncharacterized protein</fullName>
    </submittedName>
</protein>
<accession>K5DC67</accession>
<keyword evidence="1" id="KW-0472">Membrane</keyword>
<keyword evidence="1" id="KW-0812">Transmembrane</keyword>
<reference evidence="2 3" key="1">
    <citation type="journal article" date="2013" name="Mar. Genomics">
        <title>Expression of sulfatases in Rhodopirellula baltica and the diversity of sulfatases in the genus Rhodopirellula.</title>
        <authorList>
            <person name="Wegner C.E."/>
            <person name="Richter-Heitmann T."/>
            <person name="Klindworth A."/>
            <person name="Klockow C."/>
            <person name="Richter M."/>
            <person name="Achstetter T."/>
            <person name="Glockner F.O."/>
            <person name="Harder J."/>
        </authorList>
    </citation>
    <scope>NUCLEOTIDE SEQUENCE [LARGE SCALE GENOMIC DNA]</scope>
    <source>
        <strain evidence="2 3">SH28</strain>
    </source>
</reference>
<feature type="transmembrane region" description="Helical" evidence="1">
    <location>
        <begin position="100"/>
        <end position="122"/>
    </location>
</feature>
<dbReference type="EMBL" id="AMCW01000010">
    <property type="protein sequence ID" value="EKK04307.1"/>
    <property type="molecule type" value="Genomic_DNA"/>
</dbReference>
<evidence type="ECO:0000256" key="1">
    <source>
        <dbReference type="SAM" id="Phobius"/>
    </source>
</evidence>
<dbReference type="Proteomes" id="UP000007993">
    <property type="component" value="Unassembled WGS sequence"/>
</dbReference>
<evidence type="ECO:0000313" key="2">
    <source>
        <dbReference type="EMBL" id="EKK04307.1"/>
    </source>
</evidence>
<evidence type="ECO:0000313" key="3">
    <source>
        <dbReference type="Proteomes" id="UP000007993"/>
    </source>
</evidence>
<feature type="transmembrane region" description="Helical" evidence="1">
    <location>
        <begin position="59"/>
        <end position="88"/>
    </location>
</feature>